<protein>
    <recommendedName>
        <fullName evidence="1">RNA-directed DNA polymerase</fullName>
        <ecNumber evidence="1">2.7.7.49</ecNumber>
    </recommendedName>
</protein>
<evidence type="ECO:0000313" key="12">
    <source>
        <dbReference type="Proteomes" id="UP000515465"/>
    </source>
</evidence>
<keyword evidence="2" id="KW-0808">Transferase</keyword>
<evidence type="ECO:0000256" key="4">
    <source>
        <dbReference type="ARBA" id="ARBA00022723"/>
    </source>
</evidence>
<dbReference type="GO" id="GO:0003723">
    <property type="term" value="F:RNA binding"/>
    <property type="evidence" value="ECO:0007669"/>
    <property type="project" value="InterPro"/>
</dbReference>
<feature type="domain" description="Reverse transcriptase" evidence="10">
    <location>
        <begin position="1"/>
        <end position="167"/>
    </location>
</feature>
<keyword evidence="7" id="KW-0051">Antiviral defense</keyword>
<keyword evidence="6 11" id="KW-0695">RNA-directed DNA polymerase</keyword>
<name>A0A7G6SNY3_9HYPH</name>
<keyword evidence="4" id="KW-0479">Metal-binding</keyword>
<keyword evidence="3" id="KW-0548">Nucleotidyltransferase</keyword>
<dbReference type="PROSITE" id="PS50878">
    <property type="entry name" value="RT_POL"/>
    <property type="match status" value="1"/>
</dbReference>
<dbReference type="EMBL" id="CP050296">
    <property type="protein sequence ID" value="QND56215.1"/>
    <property type="molecule type" value="Genomic_DNA"/>
</dbReference>
<dbReference type="GO" id="GO:0051607">
    <property type="term" value="P:defense response to virus"/>
    <property type="evidence" value="ECO:0007669"/>
    <property type="project" value="UniProtKB-KW"/>
</dbReference>
<dbReference type="InterPro" id="IPR000477">
    <property type="entry name" value="RT_dom"/>
</dbReference>
<dbReference type="SUPFAM" id="SSF56672">
    <property type="entry name" value="DNA/RNA polymerases"/>
    <property type="match status" value="1"/>
</dbReference>
<comment type="catalytic activity">
    <reaction evidence="9">
        <text>DNA(n) + a 2'-deoxyribonucleoside 5'-triphosphate = DNA(n+1) + diphosphate</text>
        <dbReference type="Rhea" id="RHEA:22508"/>
        <dbReference type="Rhea" id="RHEA-COMP:17339"/>
        <dbReference type="Rhea" id="RHEA-COMP:17340"/>
        <dbReference type="ChEBI" id="CHEBI:33019"/>
        <dbReference type="ChEBI" id="CHEBI:61560"/>
        <dbReference type="ChEBI" id="CHEBI:173112"/>
        <dbReference type="EC" id="2.7.7.49"/>
    </reaction>
</comment>
<evidence type="ECO:0000256" key="8">
    <source>
        <dbReference type="ARBA" id="ARBA00034120"/>
    </source>
</evidence>
<dbReference type="AlphaFoldDB" id="A0A7G6SNY3"/>
<dbReference type="PANTHER" id="PTHR34047:SF7">
    <property type="entry name" value="RNA-DIRECTED DNA POLYMERASE"/>
    <property type="match status" value="1"/>
</dbReference>
<dbReference type="InterPro" id="IPR051083">
    <property type="entry name" value="GrpII_Intron_Splice-Mob/Def"/>
</dbReference>
<evidence type="ECO:0000313" key="11">
    <source>
        <dbReference type="EMBL" id="QND56215.1"/>
    </source>
</evidence>
<proteinExistence type="inferred from homology"/>
<dbReference type="InterPro" id="IPR043502">
    <property type="entry name" value="DNA/RNA_pol_sf"/>
</dbReference>
<comment type="similarity">
    <text evidence="8">Belongs to the bacterial reverse transcriptase family.</text>
</comment>
<dbReference type="CDD" id="cd03487">
    <property type="entry name" value="RT_Bac_retron_II"/>
    <property type="match status" value="1"/>
</dbReference>
<dbReference type="InterPro" id="IPR000123">
    <property type="entry name" value="Reverse_transcriptase_msDNA"/>
</dbReference>
<dbReference type="GO" id="GO:0046872">
    <property type="term" value="F:metal ion binding"/>
    <property type="evidence" value="ECO:0007669"/>
    <property type="project" value="UniProtKB-KW"/>
</dbReference>
<dbReference type="Proteomes" id="UP000515465">
    <property type="component" value="Chromosome"/>
</dbReference>
<evidence type="ECO:0000256" key="5">
    <source>
        <dbReference type="ARBA" id="ARBA00022842"/>
    </source>
</evidence>
<dbReference type="RefSeq" id="WP_183462256.1">
    <property type="nucleotide sequence ID" value="NZ_CP050296.1"/>
</dbReference>
<evidence type="ECO:0000256" key="6">
    <source>
        <dbReference type="ARBA" id="ARBA00022918"/>
    </source>
</evidence>
<organism evidence="11 12">
    <name type="scientific">Mesorhizobium huakuii</name>
    <dbReference type="NCBI Taxonomy" id="28104"/>
    <lineage>
        <taxon>Bacteria</taxon>
        <taxon>Pseudomonadati</taxon>
        <taxon>Pseudomonadota</taxon>
        <taxon>Alphaproteobacteria</taxon>
        <taxon>Hyphomicrobiales</taxon>
        <taxon>Phyllobacteriaceae</taxon>
        <taxon>Mesorhizobium</taxon>
    </lineage>
</organism>
<dbReference type="Pfam" id="PF00078">
    <property type="entry name" value="RVT_1"/>
    <property type="match status" value="1"/>
</dbReference>
<keyword evidence="5" id="KW-0460">Magnesium</keyword>
<evidence type="ECO:0000259" key="10">
    <source>
        <dbReference type="PROSITE" id="PS50878"/>
    </source>
</evidence>
<evidence type="ECO:0000256" key="7">
    <source>
        <dbReference type="ARBA" id="ARBA00023118"/>
    </source>
</evidence>
<evidence type="ECO:0000256" key="1">
    <source>
        <dbReference type="ARBA" id="ARBA00012493"/>
    </source>
</evidence>
<evidence type="ECO:0000256" key="2">
    <source>
        <dbReference type="ARBA" id="ARBA00022679"/>
    </source>
</evidence>
<dbReference type="PRINTS" id="PR00866">
    <property type="entry name" value="RNADNAPOLMS"/>
</dbReference>
<reference evidence="12" key="1">
    <citation type="journal article" date="2020" name="Mol. Plant Microbe">
        <title>Rhizobial microsymbionts of the narrowly endemic Oxytropis species growing in Kamchatka are characterized by significant genetic diversity and possess a set of genes that are associated with T3SS and T6SS secretion systems and can affect the development of symbiosis.</title>
        <authorList>
            <person name="Safronova V."/>
            <person name="Guro P."/>
            <person name="Sazanova A."/>
            <person name="Kuznetsova I."/>
            <person name="Belimov A."/>
            <person name="Yakubov V."/>
            <person name="Chirak E."/>
            <person name="Afonin A."/>
            <person name="Gogolev Y."/>
            <person name="Andronov E."/>
            <person name="Tikhonovich I."/>
        </authorList>
    </citation>
    <scope>NUCLEOTIDE SEQUENCE [LARGE SCALE GENOMIC DNA]</scope>
    <source>
        <strain evidence="12">583</strain>
    </source>
</reference>
<evidence type="ECO:0000256" key="3">
    <source>
        <dbReference type="ARBA" id="ARBA00022695"/>
    </source>
</evidence>
<dbReference type="PANTHER" id="PTHR34047">
    <property type="entry name" value="NUCLEAR INTRON MATURASE 1, MITOCHONDRIAL-RELATED"/>
    <property type="match status" value="1"/>
</dbReference>
<gene>
    <name evidence="11" type="ORF">HB778_05895</name>
</gene>
<sequence>MDEILSKLSVHHSAFGFVKGRSTVGNAKLHVASKCILKIDIRDFFGSIKYASVNDIFLEAGYSPKVSYYLARICTFDDVLPQGAPTSPAISNIVMLKADVQIAAFCNQNGLLFSRYADDICLSGDLIPESAFPFLSDCLSNFGLEIAAEKTVLAFEGQKKIITGISISSGELKLPKESRRNLRKAIHYIDRYGIESHKNNAGISDPIYRYRLLGQIEYWLSIEPHNETARLGKEILKLKILR</sequence>
<dbReference type="GO" id="GO:0003964">
    <property type="term" value="F:RNA-directed DNA polymerase activity"/>
    <property type="evidence" value="ECO:0007669"/>
    <property type="project" value="UniProtKB-KW"/>
</dbReference>
<accession>A0A7G6SNY3</accession>
<dbReference type="EC" id="2.7.7.49" evidence="1"/>
<evidence type="ECO:0000256" key="9">
    <source>
        <dbReference type="ARBA" id="ARBA00048173"/>
    </source>
</evidence>